<dbReference type="Pfam" id="PF08268">
    <property type="entry name" value="FBA_3"/>
    <property type="match status" value="1"/>
</dbReference>
<dbReference type="SMART" id="SM00256">
    <property type="entry name" value="FBOX"/>
    <property type="match status" value="1"/>
</dbReference>
<dbReference type="PANTHER" id="PTHR31111">
    <property type="entry name" value="BNAA05G37150D PROTEIN-RELATED"/>
    <property type="match status" value="1"/>
</dbReference>
<dbReference type="NCBIfam" id="TIGR01640">
    <property type="entry name" value="F_box_assoc_1"/>
    <property type="match status" value="1"/>
</dbReference>
<dbReference type="InterPro" id="IPR036047">
    <property type="entry name" value="F-box-like_dom_sf"/>
</dbReference>
<feature type="domain" description="F-box" evidence="1">
    <location>
        <begin position="17"/>
        <end position="57"/>
    </location>
</feature>
<dbReference type="InterPro" id="IPR017451">
    <property type="entry name" value="F-box-assoc_interact_dom"/>
</dbReference>
<dbReference type="SUPFAM" id="SSF81383">
    <property type="entry name" value="F-box domain"/>
    <property type="match status" value="1"/>
</dbReference>
<dbReference type="InterPro" id="IPR013187">
    <property type="entry name" value="F-box-assoc_dom_typ3"/>
</dbReference>
<organism evidence="2 3">
    <name type="scientific">Aquilegia coerulea</name>
    <name type="common">Rocky mountain columbine</name>
    <dbReference type="NCBI Taxonomy" id="218851"/>
    <lineage>
        <taxon>Eukaryota</taxon>
        <taxon>Viridiplantae</taxon>
        <taxon>Streptophyta</taxon>
        <taxon>Embryophyta</taxon>
        <taxon>Tracheophyta</taxon>
        <taxon>Spermatophyta</taxon>
        <taxon>Magnoliopsida</taxon>
        <taxon>Ranunculales</taxon>
        <taxon>Ranunculaceae</taxon>
        <taxon>Thalictroideae</taxon>
        <taxon>Aquilegia</taxon>
    </lineage>
</organism>
<sequence length="355" mass="41419">MVKEKKQKVNETCFQALSNDLLSSIFIKCPAKSLCRFKCLSKYWYSLIQNQVFIEERQEKLYEWEIEDEDGLHYYTIEDKDGLATHKRTHVKDHSPLSYCNGLICFNGGCHPLSVFNLTTKKLVHLSYSQYCYNFEFGFDHLSKKYKILGWGVYGSSIPLAFQVLTLVKNSSWRRVKNRLGLSRPLGQAVVNAYGRFFWLQDDGKEVRIISFNLANEKFGIIKVPNMIKKENFRYYVFKFEGSLCWVQQAKCSLESIDIWMLKSTRDSVWAMITKTLTLPLRDTNLQLHNSTFSFLAALSGEMLVVTSDRDERYIFMYSFLNGQFKRIKVTGLNLSGRFSVHNHVKNYVSLKNFV</sequence>
<gene>
    <name evidence="2" type="ORF">AQUCO_00400800v1</name>
</gene>
<evidence type="ECO:0000313" key="2">
    <source>
        <dbReference type="EMBL" id="PIA60147.1"/>
    </source>
</evidence>
<dbReference type="FunCoup" id="A0A2G5EWX0">
    <property type="interactions" value="39"/>
</dbReference>
<dbReference type="EMBL" id="KZ305021">
    <property type="protein sequence ID" value="PIA60147.1"/>
    <property type="molecule type" value="Genomic_DNA"/>
</dbReference>
<dbReference type="Gene3D" id="1.20.1280.50">
    <property type="match status" value="1"/>
</dbReference>
<reference evidence="2 3" key="1">
    <citation type="submission" date="2017-09" db="EMBL/GenBank/DDBJ databases">
        <title>WGS assembly of Aquilegia coerulea Goldsmith.</title>
        <authorList>
            <person name="Hodges S."/>
            <person name="Kramer E."/>
            <person name="Nordborg M."/>
            <person name="Tomkins J."/>
            <person name="Borevitz J."/>
            <person name="Derieg N."/>
            <person name="Yan J."/>
            <person name="Mihaltcheva S."/>
            <person name="Hayes R.D."/>
            <person name="Rokhsar D."/>
        </authorList>
    </citation>
    <scope>NUCLEOTIDE SEQUENCE [LARGE SCALE GENOMIC DNA]</scope>
    <source>
        <strain evidence="3">cv. Goldsmith</strain>
    </source>
</reference>
<accession>A0A2G5EWX0</accession>
<dbReference type="Pfam" id="PF00646">
    <property type="entry name" value="F-box"/>
    <property type="match status" value="1"/>
</dbReference>
<evidence type="ECO:0000259" key="1">
    <source>
        <dbReference type="SMART" id="SM00256"/>
    </source>
</evidence>
<dbReference type="Proteomes" id="UP000230069">
    <property type="component" value="Unassembled WGS sequence"/>
</dbReference>
<protein>
    <recommendedName>
        <fullName evidence="1">F-box domain-containing protein</fullName>
    </recommendedName>
</protein>
<name>A0A2G5EWX0_AQUCA</name>
<keyword evidence="3" id="KW-1185">Reference proteome</keyword>
<dbReference type="AlphaFoldDB" id="A0A2G5EWX0"/>
<dbReference type="InParanoid" id="A0A2G5EWX0"/>
<dbReference type="PANTHER" id="PTHR31111:SF136">
    <property type="entry name" value="F-BOX ASSOCIATED DOMAIN-CONTAINING PROTEIN"/>
    <property type="match status" value="1"/>
</dbReference>
<evidence type="ECO:0000313" key="3">
    <source>
        <dbReference type="Proteomes" id="UP000230069"/>
    </source>
</evidence>
<proteinExistence type="predicted"/>
<dbReference type="InterPro" id="IPR001810">
    <property type="entry name" value="F-box_dom"/>
</dbReference>
<dbReference type="OrthoDB" id="687122at2759"/>